<comment type="caution">
    <text evidence="5">The sequence shown here is derived from an EMBL/GenBank/DDBJ whole genome shotgun (WGS) entry which is preliminary data.</text>
</comment>
<keyword evidence="1" id="KW-0805">Transcription regulation</keyword>
<dbReference type="Pfam" id="PF13377">
    <property type="entry name" value="Peripla_BP_3"/>
    <property type="match status" value="1"/>
</dbReference>
<dbReference type="PROSITE" id="PS50932">
    <property type="entry name" value="HTH_LACI_2"/>
    <property type="match status" value="1"/>
</dbReference>
<dbReference type="AlphaFoldDB" id="A0A4Q9GVC1"/>
<keyword evidence="6" id="KW-1185">Reference proteome</keyword>
<proteinExistence type="predicted"/>
<gene>
    <name evidence="5" type="ORF">EYE40_12730</name>
</gene>
<evidence type="ECO:0000313" key="6">
    <source>
        <dbReference type="Proteomes" id="UP000294194"/>
    </source>
</evidence>
<organism evidence="5 6">
    <name type="scientific">Glaciihabitans arcticus</name>
    <dbReference type="NCBI Taxonomy" id="2668039"/>
    <lineage>
        <taxon>Bacteria</taxon>
        <taxon>Bacillati</taxon>
        <taxon>Actinomycetota</taxon>
        <taxon>Actinomycetes</taxon>
        <taxon>Micrococcales</taxon>
        <taxon>Microbacteriaceae</taxon>
        <taxon>Glaciihabitans</taxon>
    </lineage>
</organism>
<dbReference type="CDD" id="cd06279">
    <property type="entry name" value="PBP1_LacI-like"/>
    <property type="match status" value="1"/>
</dbReference>
<dbReference type="Pfam" id="PF00356">
    <property type="entry name" value="LacI"/>
    <property type="match status" value="1"/>
</dbReference>
<dbReference type="SUPFAM" id="SSF53822">
    <property type="entry name" value="Periplasmic binding protein-like I"/>
    <property type="match status" value="1"/>
</dbReference>
<protein>
    <submittedName>
        <fullName evidence="5">LacI family DNA-binding transcriptional regulator</fullName>
    </submittedName>
</protein>
<evidence type="ECO:0000313" key="5">
    <source>
        <dbReference type="EMBL" id="TBN58184.1"/>
    </source>
</evidence>
<dbReference type="EMBL" id="SISG01000001">
    <property type="protein sequence ID" value="TBN58184.1"/>
    <property type="molecule type" value="Genomic_DNA"/>
</dbReference>
<evidence type="ECO:0000256" key="2">
    <source>
        <dbReference type="ARBA" id="ARBA00023125"/>
    </source>
</evidence>
<reference evidence="6" key="1">
    <citation type="submission" date="2019-02" db="EMBL/GenBank/DDBJ databases">
        <title>Glaciihabitans arcticus sp. nov., a psychrotolerant bacterium isolated from polar soil.</title>
        <authorList>
            <person name="Dahal R.H."/>
        </authorList>
    </citation>
    <scope>NUCLEOTIDE SEQUENCE [LARGE SCALE GENOMIC DNA]</scope>
    <source>
        <strain evidence="6">RP-3-7</strain>
    </source>
</reference>
<dbReference type="GO" id="GO:0000976">
    <property type="term" value="F:transcription cis-regulatory region binding"/>
    <property type="evidence" value="ECO:0007669"/>
    <property type="project" value="TreeGrafter"/>
</dbReference>
<dbReference type="InterPro" id="IPR000843">
    <property type="entry name" value="HTH_LacI"/>
</dbReference>
<evidence type="ECO:0000259" key="4">
    <source>
        <dbReference type="PROSITE" id="PS50932"/>
    </source>
</evidence>
<name>A0A4Q9GVC1_9MICO</name>
<keyword evidence="2 5" id="KW-0238">DNA-binding</keyword>
<evidence type="ECO:0000256" key="1">
    <source>
        <dbReference type="ARBA" id="ARBA00023015"/>
    </source>
</evidence>
<dbReference type="CDD" id="cd01392">
    <property type="entry name" value="HTH_LacI"/>
    <property type="match status" value="1"/>
</dbReference>
<dbReference type="SUPFAM" id="SSF47413">
    <property type="entry name" value="lambda repressor-like DNA-binding domains"/>
    <property type="match status" value="1"/>
</dbReference>
<dbReference type="Proteomes" id="UP000294194">
    <property type="component" value="Unassembled WGS sequence"/>
</dbReference>
<feature type="domain" description="HTH lacI-type" evidence="4">
    <location>
        <begin position="12"/>
        <end position="67"/>
    </location>
</feature>
<sequence length="354" mass="36502">MDDTASATPQRPNLAAVAALAGVSASTASLAFSGAGPVSAATRAKVFAAAEQLDYAGPDPRAQSLRRGRSGIVGVVMEDRLADAFSDPMNITMLDGIAEELGPHHAGLLLLTGSAEGPSSIHNAPVDAVILIGCSTRLLDAVNVFRQRGVPIVAVEAERMDGVLAIDLDNREGSHLLARHLEELGHTEVAIVALPLEPTHERGPLSAEREARSEGFTASERIAGVREVYPAATGAVASGSTIDEGFTAGLALLRGAPARPTAIIAQSDLLAVGVIRAALSLGLRVPEDLSVVGFDGIRLDGIAPHDLTTMVQPSLEKGRAAGRGVLALLDGDMVAPVQFTSEFHRGATTGPVPR</sequence>
<dbReference type="Gene3D" id="3.40.50.2300">
    <property type="match status" value="2"/>
</dbReference>
<accession>A0A4Q9GVC1</accession>
<dbReference type="InterPro" id="IPR028082">
    <property type="entry name" value="Peripla_BP_I"/>
</dbReference>
<dbReference type="RefSeq" id="WP_130982291.1">
    <property type="nucleotide sequence ID" value="NZ_SISG01000001.1"/>
</dbReference>
<dbReference type="Gene3D" id="1.10.260.40">
    <property type="entry name" value="lambda repressor-like DNA-binding domains"/>
    <property type="match status" value="1"/>
</dbReference>
<dbReference type="InterPro" id="IPR010982">
    <property type="entry name" value="Lambda_DNA-bd_dom_sf"/>
</dbReference>
<dbReference type="PANTHER" id="PTHR30146:SF138">
    <property type="entry name" value="TRANSCRIPTIONAL REGULATORY PROTEIN"/>
    <property type="match status" value="1"/>
</dbReference>
<dbReference type="PANTHER" id="PTHR30146">
    <property type="entry name" value="LACI-RELATED TRANSCRIPTIONAL REPRESSOR"/>
    <property type="match status" value="1"/>
</dbReference>
<dbReference type="GO" id="GO:0003700">
    <property type="term" value="F:DNA-binding transcription factor activity"/>
    <property type="evidence" value="ECO:0007669"/>
    <property type="project" value="TreeGrafter"/>
</dbReference>
<dbReference type="InterPro" id="IPR046335">
    <property type="entry name" value="LacI/GalR-like_sensor"/>
</dbReference>
<evidence type="ECO:0000256" key="3">
    <source>
        <dbReference type="ARBA" id="ARBA00023163"/>
    </source>
</evidence>
<dbReference type="SMART" id="SM00354">
    <property type="entry name" value="HTH_LACI"/>
    <property type="match status" value="1"/>
</dbReference>
<keyword evidence="3" id="KW-0804">Transcription</keyword>